<keyword evidence="11" id="KW-1185">Reference proteome</keyword>
<dbReference type="InterPro" id="IPR007255">
    <property type="entry name" value="COG8"/>
</dbReference>
<sequence>MADPLYELLRPHIPTTSPTATNSPTSNPEISRYLSRLVSLRLNDLTTTEPQSLAQSAQSNLVSIQALSSRSHRTTTTSSDQLSTLRTSLPTLTSSVDALKGEIPELDSSAVKFATLYTRSKDETAGVNNALLTRRRESALLARQADKAQDILELPSLLSAAIASASGNANATSTSGGGGGGGANYTQALDLFAHIKRLQILYPESELVKGVVADAQVAMKDMTSNLIASLRTQNIRLAAAIRMIGWLRRVAPELNTSNLQRTHPSSSSSFSSRGPGTTQFSSSMSSSHQPQSTNTATSQDEGHFGALFLCARLATFLGMTEALAPLRELADQETRARKLANTSTSASATTRAAASRPDLTTRKSSNSGGGSYNPLAGQQTERYLKRYIEIFREQSFATMSMYRNVFPEDEGGVGGGGGDENTKIPSPTDKDSRSLSLSLPPALQSFPLHLVEIFMSTLKEYLPNITDPAVRESLLMQVLYAANSLGRLGADFSLMIATLYEDEDEYDEEEDEDEEVEHKQEENVNVSPVTGDEEEDKERSDLPHDSKTKDDDPQHEEEESDENPNQTDTKEEGKSSVPPPPPEPEWIAVIKKHRVQAARLEALAAGQDRVVVQRRESSDVAVR</sequence>
<feature type="compositionally biased region" description="Acidic residues" evidence="9">
    <location>
        <begin position="503"/>
        <end position="515"/>
    </location>
</feature>
<comment type="subcellular location">
    <subcellularLocation>
        <location evidence="1">Golgi apparatus membrane</location>
        <topology evidence="1">Peripheral membrane protein</topology>
    </subcellularLocation>
</comment>
<dbReference type="Pfam" id="PF04124">
    <property type="entry name" value="Dor1"/>
    <property type="match status" value="2"/>
</dbReference>
<feature type="compositionally biased region" description="Low complexity" evidence="9">
    <location>
        <begin position="342"/>
        <end position="356"/>
    </location>
</feature>
<evidence type="ECO:0000256" key="4">
    <source>
        <dbReference type="ARBA" id="ARBA00022448"/>
    </source>
</evidence>
<evidence type="ECO:0000256" key="9">
    <source>
        <dbReference type="SAM" id="MobiDB-lite"/>
    </source>
</evidence>
<evidence type="ECO:0000256" key="7">
    <source>
        <dbReference type="ARBA" id="ARBA00023136"/>
    </source>
</evidence>
<evidence type="ECO:0000256" key="1">
    <source>
        <dbReference type="ARBA" id="ARBA00004395"/>
    </source>
</evidence>
<dbReference type="GO" id="GO:0015031">
    <property type="term" value="P:protein transport"/>
    <property type="evidence" value="ECO:0007669"/>
    <property type="project" value="UniProtKB-KW"/>
</dbReference>
<feature type="compositionally biased region" description="Basic and acidic residues" evidence="9">
    <location>
        <begin position="537"/>
        <end position="552"/>
    </location>
</feature>
<evidence type="ECO:0000313" key="10">
    <source>
        <dbReference type="EMBL" id="KAJ9612756.1"/>
    </source>
</evidence>
<keyword evidence="5" id="KW-0653">Protein transport</keyword>
<feature type="region of interest" description="Disordered" evidence="9">
    <location>
        <begin position="335"/>
        <end position="376"/>
    </location>
</feature>
<proteinExistence type="inferred from homology"/>
<accession>A0AA39CLZ0</accession>
<keyword evidence="7" id="KW-0472">Membrane</keyword>
<dbReference type="GO" id="GO:0000139">
    <property type="term" value="C:Golgi membrane"/>
    <property type="evidence" value="ECO:0007669"/>
    <property type="project" value="UniProtKB-SubCell"/>
</dbReference>
<dbReference type="PANTHER" id="PTHR21311">
    <property type="entry name" value="CONSERVED OLIGOMERIC GOLGI COMPLEX COMPONENT 8"/>
    <property type="match status" value="1"/>
</dbReference>
<feature type="region of interest" description="Disordered" evidence="9">
    <location>
        <begin position="503"/>
        <end position="587"/>
    </location>
</feature>
<evidence type="ECO:0000256" key="6">
    <source>
        <dbReference type="ARBA" id="ARBA00023034"/>
    </source>
</evidence>
<feature type="region of interest" description="Disordered" evidence="9">
    <location>
        <begin position="257"/>
        <end position="299"/>
    </location>
</feature>
<evidence type="ECO:0000256" key="8">
    <source>
        <dbReference type="ARBA" id="ARBA00031347"/>
    </source>
</evidence>
<feature type="compositionally biased region" description="Low complexity" evidence="9">
    <location>
        <begin position="265"/>
        <end position="293"/>
    </location>
</feature>
<feature type="region of interest" description="Disordered" evidence="9">
    <location>
        <begin position="408"/>
        <end position="435"/>
    </location>
</feature>
<evidence type="ECO:0000313" key="11">
    <source>
        <dbReference type="Proteomes" id="UP001172681"/>
    </source>
</evidence>
<gene>
    <name evidence="10" type="ORF">H2204_014925</name>
</gene>
<evidence type="ECO:0000256" key="3">
    <source>
        <dbReference type="ARBA" id="ARBA00020983"/>
    </source>
</evidence>
<dbReference type="GO" id="GO:0017119">
    <property type="term" value="C:Golgi transport complex"/>
    <property type="evidence" value="ECO:0007669"/>
    <property type="project" value="InterPro"/>
</dbReference>
<comment type="similarity">
    <text evidence="2">Belongs to the COG8 family.</text>
</comment>
<keyword evidence="4" id="KW-0813">Transport</keyword>
<dbReference type="PANTHER" id="PTHR21311:SF0">
    <property type="entry name" value="CONSERVED OLIGOMERIC GOLGI COMPLEX SUBUNIT 8"/>
    <property type="match status" value="1"/>
</dbReference>
<protein>
    <recommendedName>
        <fullName evidence="3">Conserved oligomeric Golgi complex subunit 8</fullName>
    </recommendedName>
    <alternativeName>
        <fullName evidence="8">Component of oligomeric Golgi complex 8</fullName>
    </alternativeName>
</protein>
<organism evidence="10 11">
    <name type="scientific">Knufia peltigerae</name>
    <dbReference type="NCBI Taxonomy" id="1002370"/>
    <lineage>
        <taxon>Eukaryota</taxon>
        <taxon>Fungi</taxon>
        <taxon>Dikarya</taxon>
        <taxon>Ascomycota</taxon>
        <taxon>Pezizomycotina</taxon>
        <taxon>Eurotiomycetes</taxon>
        <taxon>Chaetothyriomycetidae</taxon>
        <taxon>Chaetothyriales</taxon>
        <taxon>Trichomeriaceae</taxon>
        <taxon>Knufia</taxon>
    </lineage>
</organism>
<dbReference type="EMBL" id="JAPDRN010000209">
    <property type="protein sequence ID" value="KAJ9612756.1"/>
    <property type="molecule type" value="Genomic_DNA"/>
</dbReference>
<feature type="compositionally biased region" description="Acidic residues" evidence="9">
    <location>
        <begin position="553"/>
        <end position="562"/>
    </location>
</feature>
<dbReference type="AlphaFoldDB" id="A0AA39CLZ0"/>
<dbReference type="GO" id="GO:0006891">
    <property type="term" value="P:intra-Golgi vesicle-mediated transport"/>
    <property type="evidence" value="ECO:0007669"/>
    <property type="project" value="TreeGrafter"/>
</dbReference>
<dbReference type="Proteomes" id="UP001172681">
    <property type="component" value="Unassembled WGS sequence"/>
</dbReference>
<feature type="compositionally biased region" description="Low complexity" evidence="9">
    <location>
        <begin position="74"/>
        <end position="85"/>
    </location>
</feature>
<evidence type="ECO:0000256" key="5">
    <source>
        <dbReference type="ARBA" id="ARBA00022927"/>
    </source>
</evidence>
<keyword evidence="6" id="KW-0333">Golgi apparatus</keyword>
<evidence type="ECO:0000256" key="2">
    <source>
        <dbReference type="ARBA" id="ARBA00006419"/>
    </source>
</evidence>
<comment type="caution">
    <text evidence="10">The sequence shown here is derived from an EMBL/GenBank/DDBJ whole genome shotgun (WGS) entry which is preliminary data.</text>
</comment>
<reference evidence="10" key="1">
    <citation type="submission" date="2022-10" db="EMBL/GenBank/DDBJ databases">
        <title>Culturing micro-colonial fungi from biological soil crusts in the Mojave desert and describing Neophaeococcomyces mojavensis, and introducing the new genera and species Taxawa tesnikishii.</title>
        <authorList>
            <person name="Kurbessoian T."/>
            <person name="Stajich J.E."/>
        </authorList>
    </citation>
    <scope>NUCLEOTIDE SEQUENCE</scope>
    <source>
        <strain evidence="10">TK_35</strain>
    </source>
</reference>
<feature type="region of interest" description="Disordered" evidence="9">
    <location>
        <begin position="66"/>
        <end position="85"/>
    </location>
</feature>
<name>A0AA39CLZ0_9EURO</name>